<feature type="domain" description="Cytochrome b5 heme-binding" evidence="15">
    <location>
        <begin position="7"/>
        <end position="87"/>
    </location>
</feature>
<dbReference type="InterPro" id="IPR036400">
    <property type="entry name" value="Cyt_B5-like_heme/steroid_sf"/>
</dbReference>
<evidence type="ECO:0000313" key="16">
    <source>
        <dbReference type="EMBL" id="CAG9766458.1"/>
    </source>
</evidence>
<reference evidence="16" key="1">
    <citation type="submission" date="2022-01" db="EMBL/GenBank/DDBJ databases">
        <authorList>
            <person name="King R."/>
        </authorList>
    </citation>
    <scope>NUCLEOTIDE SEQUENCE</scope>
</reference>
<dbReference type="PROSITE" id="PS00191">
    <property type="entry name" value="CYTOCHROME_B5_1"/>
    <property type="match status" value="1"/>
</dbReference>
<evidence type="ECO:0000256" key="7">
    <source>
        <dbReference type="ARBA" id="ARBA00022848"/>
    </source>
</evidence>
<dbReference type="PROSITE" id="PS50255">
    <property type="entry name" value="CYTOCHROME_B5_2"/>
    <property type="match status" value="1"/>
</dbReference>
<evidence type="ECO:0000256" key="3">
    <source>
        <dbReference type="ARBA" id="ARBA00022617"/>
    </source>
</evidence>
<keyword evidence="17" id="KW-1185">Reference proteome</keyword>
<sequence length="124" mass="13893">MSEESGIKFYTLEDVKVHNGKGKGDSSVWIIYRDCVYDVTDYLEDHPGGGDLIMEHAGKNCTRAFDDFGHSSDAKRKLKEFKIGEIVEEQRKGAKKKTITVKTDPAEKPHQRSCFSIISCGFCG</sequence>
<proteinExistence type="inferred from homology"/>
<dbReference type="Pfam" id="PF00173">
    <property type="entry name" value="Cyt-b5"/>
    <property type="match status" value="1"/>
</dbReference>
<dbReference type="InterPro" id="IPR001199">
    <property type="entry name" value="Cyt_B5-like_heme/steroid-bd"/>
</dbReference>
<comment type="subcellular location">
    <subcellularLocation>
        <location evidence="1">Endoplasmic reticulum membrane</location>
        <topology evidence="1">Single-pass membrane protein</topology>
        <orientation evidence="1">Cytoplasmic side</orientation>
    </subcellularLocation>
    <subcellularLocation>
        <location evidence="11">Microsome membrane</location>
        <topology evidence="11">Single-pass membrane protein</topology>
        <orientation evidence="11">Cytoplasmic side</orientation>
    </subcellularLocation>
</comment>
<keyword evidence="10" id="KW-0472">Membrane</keyword>
<dbReference type="AlphaFoldDB" id="A0A9N9MNU5"/>
<evidence type="ECO:0000256" key="14">
    <source>
        <dbReference type="RuleBase" id="RU362121"/>
    </source>
</evidence>
<dbReference type="Proteomes" id="UP001152799">
    <property type="component" value="Chromosome 3"/>
</dbReference>
<organism evidence="16 17">
    <name type="scientific">Ceutorhynchus assimilis</name>
    <name type="common">cabbage seed weevil</name>
    <dbReference type="NCBI Taxonomy" id="467358"/>
    <lineage>
        <taxon>Eukaryota</taxon>
        <taxon>Metazoa</taxon>
        <taxon>Ecdysozoa</taxon>
        <taxon>Arthropoda</taxon>
        <taxon>Hexapoda</taxon>
        <taxon>Insecta</taxon>
        <taxon>Pterygota</taxon>
        <taxon>Neoptera</taxon>
        <taxon>Endopterygota</taxon>
        <taxon>Coleoptera</taxon>
        <taxon>Polyphaga</taxon>
        <taxon>Cucujiformia</taxon>
        <taxon>Curculionidae</taxon>
        <taxon>Ceutorhynchinae</taxon>
        <taxon>Ceutorhynchus</taxon>
    </lineage>
</organism>
<keyword evidence="9 14" id="KW-0408">Iron</keyword>
<gene>
    <name evidence="16" type="ORF">CEUTPL_LOCUS7042</name>
</gene>
<dbReference type="OrthoDB" id="260091at2759"/>
<dbReference type="PANTHER" id="PTHR19359">
    <property type="entry name" value="CYTOCHROME B5"/>
    <property type="match status" value="1"/>
</dbReference>
<evidence type="ECO:0000256" key="13">
    <source>
        <dbReference type="ARBA" id="ARBA00039806"/>
    </source>
</evidence>
<protein>
    <recommendedName>
        <fullName evidence="13">Cytochrome b5</fullName>
    </recommendedName>
</protein>
<dbReference type="Gene3D" id="3.10.120.10">
    <property type="entry name" value="Cytochrome b5-like heme/steroid binding domain"/>
    <property type="match status" value="1"/>
</dbReference>
<dbReference type="SUPFAM" id="SSF55856">
    <property type="entry name" value="Cytochrome b5-like heme/steroid binding domain"/>
    <property type="match status" value="1"/>
</dbReference>
<keyword evidence="8" id="KW-0249">Electron transport</keyword>
<keyword evidence="2" id="KW-0813">Transport</keyword>
<evidence type="ECO:0000256" key="11">
    <source>
        <dbReference type="ARBA" id="ARBA00037877"/>
    </source>
</evidence>
<dbReference type="FunFam" id="3.10.120.10:FF:000007">
    <property type="entry name" value="Sulfite oxidase, mitochondrial"/>
    <property type="match status" value="1"/>
</dbReference>
<keyword evidence="4" id="KW-0812">Transmembrane</keyword>
<dbReference type="SMART" id="SM01117">
    <property type="entry name" value="Cyt-b5"/>
    <property type="match status" value="1"/>
</dbReference>
<evidence type="ECO:0000256" key="1">
    <source>
        <dbReference type="ARBA" id="ARBA00004131"/>
    </source>
</evidence>
<comment type="similarity">
    <text evidence="12 14">Belongs to the cytochrome b5 family.</text>
</comment>
<evidence type="ECO:0000256" key="12">
    <source>
        <dbReference type="ARBA" id="ARBA00038168"/>
    </source>
</evidence>
<dbReference type="PRINTS" id="PR00363">
    <property type="entry name" value="CYTOCHROMEB5"/>
</dbReference>
<evidence type="ECO:0000256" key="10">
    <source>
        <dbReference type="ARBA" id="ARBA00023136"/>
    </source>
</evidence>
<evidence type="ECO:0000256" key="8">
    <source>
        <dbReference type="ARBA" id="ARBA00022982"/>
    </source>
</evidence>
<keyword evidence="5 14" id="KW-0479">Metal-binding</keyword>
<keyword evidence="7" id="KW-0492">Microsome</keyword>
<dbReference type="InterPro" id="IPR050668">
    <property type="entry name" value="Cytochrome_b5"/>
</dbReference>
<keyword evidence="3 14" id="KW-0349">Heme</keyword>
<name>A0A9N9MNU5_9CUCU</name>
<accession>A0A9N9MNU5</accession>
<evidence type="ECO:0000256" key="2">
    <source>
        <dbReference type="ARBA" id="ARBA00022448"/>
    </source>
</evidence>
<dbReference type="GO" id="GO:0005789">
    <property type="term" value="C:endoplasmic reticulum membrane"/>
    <property type="evidence" value="ECO:0007669"/>
    <property type="project" value="UniProtKB-SubCell"/>
</dbReference>
<evidence type="ECO:0000259" key="15">
    <source>
        <dbReference type="PROSITE" id="PS50255"/>
    </source>
</evidence>
<evidence type="ECO:0000256" key="5">
    <source>
        <dbReference type="ARBA" id="ARBA00022723"/>
    </source>
</evidence>
<dbReference type="InterPro" id="IPR018506">
    <property type="entry name" value="Cyt_B5_heme-BS"/>
</dbReference>
<dbReference type="PANTHER" id="PTHR19359:SF150">
    <property type="entry name" value="CYTOCHROME B5"/>
    <property type="match status" value="1"/>
</dbReference>
<evidence type="ECO:0000256" key="9">
    <source>
        <dbReference type="ARBA" id="ARBA00023004"/>
    </source>
</evidence>
<evidence type="ECO:0000313" key="17">
    <source>
        <dbReference type="Proteomes" id="UP001152799"/>
    </source>
</evidence>
<evidence type="ECO:0000256" key="4">
    <source>
        <dbReference type="ARBA" id="ARBA00022692"/>
    </source>
</evidence>
<dbReference type="GO" id="GO:0046872">
    <property type="term" value="F:metal ion binding"/>
    <property type="evidence" value="ECO:0007669"/>
    <property type="project" value="UniProtKB-UniRule"/>
</dbReference>
<keyword evidence="6" id="KW-0256">Endoplasmic reticulum</keyword>
<evidence type="ECO:0000256" key="6">
    <source>
        <dbReference type="ARBA" id="ARBA00022824"/>
    </source>
</evidence>
<dbReference type="GO" id="GO:0020037">
    <property type="term" value="F:heme binding"/>
    <property type="evidence" value="ECO:0007669"/>
    <property type="project" value="UniProtKB-UniRule"/>
</dbReference>
<dbReference type="EMBL" id="OU892279">
    <property type="protein sequence ID" value="CAG9766458.1"/>
    <property type="molecule type" value="Genomic_DNA"/>
</dbReference>